<keyword evidence="1" id="KW-1133">Transmembrane helix</keyword>
<dbReference type="AlphaFoldDB" id="A0A1F4VFP7"/>
<evidence type="ECO:0000313" key="3">
    <source>
        <dbReference type="Proteomes" id="UP000179005"/>
    </source>
</evidence>
<evidence type="ECO:0000313" key="2">
    <source>
        <dbReference type="EMBL" id="OGC55949.1"/>
    </source>
</evidence>
<protein>
    <recommendedName>
        <fullName evidence="4">Phage holin family protein</fullName>
    </recommendedName>
</protein>
<feature type="transmembrane region" description="Helical" evidence="1">
    <location>
        <begin position="92"/>
        <end position="112"/>
    </location>
</feature>
<dbReference type="Pfam" id="PF04020">
    <property type="entry name" value="Phage_holin_4_2"/>
    <property type="match status" value="1"/>
</dbReference>
<accession>A0A1F4VFP7</accession>
<dbReference type="EMBL" id="MEVC01000007">
    <property type="protein sequence ID" value="OGC55949.1"/>
    <property type="molecule type" value="Genomic_DNA"/>
</dbReference>
<evidence type="ECO:0008006" key="4">
    <source>
        <dbReference type="Google" id="ProtNLM"/>
    </source>
</evidence>
<feature type="transmembrane region" description="Helical" evidence="1">
    <location>
        <begin position="31"/>
        <end position="49"/>
    </location>
</feature>
<dbReference type="PANTHER" id="PTHR37309">
    <property type="entry name" value="SLR0284 PROTEIN"/>
    <property type="match status" value="1"/>
</dbReference>
<dbReference type="InterPro" id="IPR007165">
    <property type="entry name" value="Phage_holin_4_2"/>
</dbReference>
<keyword evidence="1" id="KW-0472">Membrane</keyword>
<reference evidence="2 3" key="1">
    <citation type="journal article" date="2016" name="Nat. Commun.">
        <title>Thousands of microbial genomes shed light on interconnected biogeochemical processes in an aquifer system.</title>
        <authorList>
            <person name="Anantharaman K."/>
            <person name="Brown C.T."/>
            <person name="Hug L.A."/>
            <person name="Sharon I."/>
            <person name="Castelle C.J."/>
            <person name="Probst A.J."/>
            <person name="Thomas B.C."/>
            <person name="Singh A."/>
            <person name="Wilkins M.J."/>
            <person name="Karaoz U."/>
            <person name="Brodie E.L."/>
            <person name="Williams K.H."/>
            <person name="Hubbard S.S."/>
            <person name="Banfield J.F."/>
        </authorList>
    </citation>
    <scope>NUCLEOTIDE SEQUENCE [LARGE SCALE GENOMIC DNA]</scope>
</reference>
<dbReference type="PANTHER" id="PTHR37309:SF1">
    <property type="entry name" value="SLR0284 PROTEIN"/>
    <property type="match status" value="1"/>
</dbReference>
<keyword evidence="1" id="KW-0812">Transmembrane</keyword>
<comment type="caution">
    <text evidence="2">The sequence shown here is derived from an EMBL/GenBank/DDBJ whole genome shotgun (WGS) entry which is preliminary data.</text>
</comment>
<dbReference type="STRING" id="1802619.A2797_02735"/>
<sequence>MNPIAFIVNLLLSAVAVAVSAYLLPGVRVDSFITAIWVALVLGLLNAFVKPVLLFLTLPINILTLGLFTFVIIALVVMLAAAVIPGFKVDNFWWSLAFALVLALISSLLDYFKVE</sequence>
<gene>
    <name evidence="2" type="ORF">A2797_02735</name>
</gene>
<evidence type="ECO:0000256" key="1">
    <source>
        <dbReference type="SAM" id="Phobius"/>
    </source>
</evidence>
<dbReference type="Proteomes" id="UP000179005">
    <property type="component" value="Unassembled WGS sequence"/>
</dbReference>
<feature type="transmembrane region" description="Helical" evidence="1">
    <location>
        <begin position="61"/>
        <end position="86"/>
    </location>
</feature>
<organism evidence="2 3">
    <name type="scientific">candidate division WWE3 bacterium RIFCSPHIGHO2_01_FULL_48_15</name>
    <dbReference type="NCBI Taxonomy" id="1802619"/>
    <lineage>
        <taxon>Bacteria</taxon>
        <taxon>Katanobacteria</taxon>
    </lineage>
</organism>
<name>A0A1F4VFP7_UNCKA</name>
<proteinExistence type="predicted"/>